<evidence type="ECO:0000313" key="2">
    <source>
        <dbReference type="Proteomes" id="UP000182491"/>
    </source>
</evidence>
<sequence>MATDKPMYTKYVSPYQYAKLCGVSTTAINNRIKNELLGVEELPQPDGSTKRYINTEEFPPEKTISKIRSYPTETKRWEKGKA</sequence>
<protein>
    <submittedName>
        <fullName evidence="1">Uncharacterized protein</fullName>
    </submittedName>
</protein>
<organism evidence="1 2">
    <name type="scientific">Pontibacter akesuensis</name>
    <dbReference type="NCBI Taxonomy" id="388950"/>
    <lineage>
        <taxon>Bacteria</taxon>
        <taxon>Pseudomonadati</taxon>
        <taxon>Bacteroidota</taxon>
        <taxon>Cytophagia</taxon>
        <taxon>Cytophagales</taxon>
        <taxon>Hymenobacteraceae</taxon>
        <taxon>Pontibacter</taxon>
    </lineage>
</organism>
<keyword evidence="2" id="KW-1185">Reference proteome</keyword>
<gene>
    <name evidence="1" type="ORF">SAMN04487941_3925</name>
</gene>
<dbReference type="AlphaFoldDB" id="A0A1I7KNY4"/>
<proteinExistence type="predicted"/>
<dbReference type="EMBL" id="FPCA01000007">
    <property type="protein sequence ID" value="SFU99157.1"/>
    <property type="molecule type" value="Genomic_DNA"/>
</dbReference>
<accession>A0A1I7KNY4</accession>
<name>A0A1I7KNY4_9BACT</name>
<dbReference type="OrthoDB" id="853993at2"/>
<reference evidence="2" key="1">
    <citation type="submission" date="2016-10" db="EMBL/GenBank/DDBJ databases">
        <authorList>
            <person name="Varghese N."/>
        </authorList>
    </citation>
    <scope>NUCLEOTIDE SEQUENCE [LARGE SCALE GENOMIC DNA]</scope>
    <source>
        <strain evidence="2">DSM 18820</strain>
    </source>
</reference>
<dbReference type="Proteomes" id="UP000182491">
    <property type="component" value="Unassembled WGS sequence"/>
</dbReference>
<evidence type="ECO:0000313" key="1">
    <source>
        <dbReference type="EMBL" id="SFU99157.1"/>
    </source>
</evidence>
<dbReference type="RefSeq" id="WP_068840327.1">
    <property type="nucleotide sequence ID" value="NZ_BMXC01000008.1"/>
</dbReference>